<dbReference type="PANTHER" id="PTHR42718:SF46">
    <property type="entry name" value="BLR6921 PROTEIN"/>
    <property type="match status" value="1"/>
</dbReference>
<feature type="transmembrane region" description="Helical" evidence="7">
    <location>
        <begin position="248"/>
        <end position="271"/>
    </location>
</feature>
<dbReference type="OrthoDB" id="3218509at2"/>
<evidence type="ECO:0000256" key="2">
    <source>
        <dbReference type="ARBA" id="ARBA00022448"/>
    </source>
</evidence>
<evidence type="ECO:0000256" key="1">
    <source>
        <dbReference type="ARBA" id="ARBA00004651"/>
    </source>
</evidence>
<dbReference type="Gene3D" id="1.20.1250.20">
    <property type="entry name" value="MFS general substrate transporter like domains"/>
    <property type="match status" value="1"/>
</dbReference>
<dbReference type="SUPFAM" id="SSF103473">
    <property type="entry name" value="MFS general substrate transporter"/>
    <property type="match status" value="2"/>
</dbReference>
<dbReference type="InterPro" id="IPR020846">
    <property type="entry name" value="MFS_dom"/>
</dbReference>
<gene>
    <name evidence="9" type="ORF">EAS64_00995</name>
</gene>
<accession>A0A6P2C7F7</accession>
<keyword evidence="5 7" id="KW-1133">Transmembrane helix</keyword>
<dbReference type="Proteomes" id="UP000460272">
    <property type="component" value="Unassembled WGS sequence"/>
</dbReference>
<dbReference type="Pfam" id="PF07690">
    <property type="entry name" value="MFS_1"/>
    <property type="match status" value="1"/>
</dbReference>
<evidence type="ECO:0000256" key="3">
    <source>
        <dbReference type="ARBA" id="ARBA00022475"/>
    </source>
</evidence>
<feature type="transmembrane region" description="Helical" evidence="7">
    <location>
        <begin position="180"/>
        <end position="198"/>
    </location>
</feature>
<keyword evidence="6 7" id="KW-0472">Membrane</keyword>
<feature type="transmembrane region" description="Helical" evidence="7">
    <location>
        <begin position="409"/>
        <end position="430"/>
    </location>
</feature>
<dbReference type="PROSITE" id="PS50850">
    <property type="entry name" value="MFS"/>
    <property type="match status" value="1"/>
</dbReference>
<evidence type="ECO:0000256" key="4">
    <source>
        <dbReference type="ARBA" id="ARBA00022692"/>
    </source>
</evidence>
<dbReference type="InterPro" id="IPR004638">
    <property type="entry name" value="EmrB-like"/>
</dbReference>
<feature type="transmembrane region" description="Helical" evidence="7">
    <location>
        <begin position="337"/>
        <end position="354"/>
    </location>
</feature>
<evidence type="ECO:0000313" key="10">
    <source>
        <dbReference type="Proteomes" id="UP000460272"/>
    </source>
</evidence>
<comment type="caution">
    <text evidence="9">The sequence shown here is derived from an EMBL/GenBank/DDBJ whole genome shotgun (WGS) entry which is preliminary data.</text>
</comment>
<dbReference type="InterPro" id="IPR011701">
    <property type="entry name" value="MFS"/>
</dbReference>
<dbReference type="InterPro" id="IPR036259">
    <property type="entry name" value="MFS_trans_sf"/>
</dbReference>
<name>A0A6P2C7F7_9ACTN</name>
<dbReference type="NCBIfam" id="TIGR00711">
    <property type="entry name" value="efflux_EmrB"/>
    <property type="match status" value="1"/>
</dbReference>
<dbReference type="GO" id="GO:0022857">
    <property type="term" value="F:transmembrane transporter activity"/>
    <property type="evidence" value="ECO:0007669"/>
    <property type="project" value="InterPro"/>
</dbReference>
<dbReference type="EMBL" id="RPFW01000001">
    <property type="protein sequence ID" value="TVZ07362.1"/>
    <property type="molecule type" value="Genomic_DNA"/>
</dbReference>
<keyword evidence="4 7" id="KW-0812">Transmembrane</keyword>
<feature type="transmembrane region" description="Helical" evidence="7">
    <location>
        <begin position="312"/>
        <end position="331"/>
    </location>
</feature>
<feature type="transmembrane region" description="Helical" evidence="7">
    <location>
        <begin position="204"/>
        <end position="227"/>
    </location>
</feature>
<feature type="transmembrane region" description="Helical" evidence="7">
    <location>
        <begin position="117"/>
        <end position="135"/>
    </location>
</feature>
<reference evidence="9 10" key="1">
    <citation type="submission" date="2018-11" db="EMBL/GenBank/DDBJ databases">
        <title>Trebonia kvetii gen.nov., sp.nov., a novel acidophilic actinobacterium, and proposal of the new actinobacterial family Treboniaceae fam. nov.</title>
        <authorList>
            <person name="Rapoport D."/>
            <person name="Sagova-Mareckova M."/>
            <person name="Sedlacek I."/>
            <person name="Provaznik J."/>
            <person name="Kralova S."/>
            <person name="Pavlinic D."/>
            <person name="Benes V."/>
            <person name="Kopecky J."/>
        </authorList>
    </citation>
    <scope>NUCLEOTIDE SEQUENCE [LARGE SCALE GENOMIC DNA]</scope>
    <source>
        <strain evidence="9 10">15Tr583</strain>
    </source>
</reference>
<feature type="transmembrane region" description="Helical" evidence="7">
    <location>
        <begin position="84"/>
        <end position="105"/>
    </location>
</feature>
<dbReference type="AlphaFoldDB" id="A0A6P2C7F7"/>
<feature type="domain" description="Major facilitator superfamily (MFS) profile" evidence="8">
    <location>
        <begin position="1"/>
        <end position="435"/>
    </location>
</feature>
<evidence type="ECO:0000259" key="8">
    <source>
        <dbReference type="PROSITE" id="PS50850"/>
    </source>
</evidence>
<comment type="subcellular location">
    <subcellularLocation>
        <location evidence="1">Cell membrane</location>
        <topology evidence="1">Multi-pass membrane protein</topology>
    </subcellularLocation>
</comment>
<keyword evidence="10" id="KW-1185">Reference proteome</keyword>
<sequence>MFMNIMDGTVVNVALPTLSRHFAVPIGSVSGVVTAYLVTLAVAMPASGWVGDRFGGRNVLLAAITVFTAASALCGVAQSLPELVAFRALQGLGGGMLVPVGMTLITRAFPPAERIKANQILIVPTLLAPALGPVIGGALVDGLSWRWIFYINLPVGVAAIVVGLLFLPAGSEHPAGRFDVPGFLLAGAGFPLFMYALSTGATDGWGSAVVLATGLAGLALLAVFLVVERRAAEPLLRLGLYRDGLFRITSLQATAASGGFLGTLFLVPLFLQNGLGFSAVHSGLSTFTEALGGMTGVQITTRLYKRTGPRRLMIAGMSGAIASIGLMALAGPSDANWLIPLLMYCTGFSFGFAISPSQAANMATITAAETGHASTLVNTFRQAGAAAGVALLGTVVAATEAGAADLAGYRLAFLTAAALMAVGLVFCFFVDDAAAAPTMAGKTTTATPPVLPEAA</sequence>
<feature type="transmembrane region" description="Helical" evidence="7">
    <location>
        <begin position="58"/>
        <end position="78"/>
    </location>
</feature>
<evidence type="ECO:0000256" key="7">
    <source>
        <dbReference type="SAM" id="Phobius"/>
    </source>
</evidence>
<dbReference type="PANTHER" id="PTHR42718">
    <property type="entry name" value="MAJOR FACILITATOR SUPERFAMILY MULTIDRUG TRANSPORTER MFSC"/>
    <property type="match status" value="1"/>
</dbReference>
<dbReference type="Gene3D" id="1.20.1720.10">
    <property type="entry name" value="Multidrug resistance protein D"/>
    <property type="match status" value="1"/>
</dbReference>
<evidence type="ECO:0000313" key="9">
    <source>
        <dbReference type="EMBL" id="TVZ07362.1"/>
    </source>
</evidence>
<evidence type="ECO:0000256" key="6">
    <source>
        <dbReference type="ARBA" id="ARBA00023136"/>
    </source>
</evidence>
<organism evidence="9 10">
    <name type="scientific">Trebonia kvetii</name>
    <dbReference type="NCBI Taxonomy" id="2480626"/>
    <lineage>
        <taxon>Bacteria</taxon>
        <taxon>Bacillati</taxon>
        <taxon>Actinomycetota</taxon>
        <taxon>Actinomycetes</taxon>
        <taxon>Streptosporangiales</taxon>
        <taxon>Treboniaceae</taxon>
        <taxon>Trebonia</taxon>
    </lineage>
</organism>
<feature type="transmembrane region" description="Helical" evidence="7">
    <location>
        <begin position="147"/>
        <end position="168"/>
    </location>
</feature>
<dbReference type="GO" id="GO:0005886">
    <property type="term" value="C:plasma membrane"/>
    <property type="evidence" value="ECO:0007669"/>
    <property type="project" value="UniProtKB-SubCell"/>
</dbReference>
<proteinExistence type="predicted"/>
<protein>
    <submittedName>
        <fullName evidence="9">DHA2 family efflux MFS transporter permease subunit</fullName>
    </submittedName>
</protein>
<feature type="transmembrane region" description="Helical" evidence="7">
    <location>
        <begin position="383"/>
        <end position="403"/>
    </location>
</feature>
<keyword evidence="2" id="KW-0813">Transport</keyword>
<evidence type="ECO:0000256" key="5">
    <source>
        <dbReference type="ARBA" id="ARBA00022989"/>
    </source>
</evidence>
<keyword evidence="3" id="KW-1003">Cell membrane</keyword>
<feature type="transmembrane region" description="Helical" evidence="7">
    <location>
        <begin position="22"/>
        <end position="46"/>
    </location>
</feature>